<keyword evidence="4" id="KW-1185">Reference proteome</keyword>
<feature type="domain" description="Capsule synthesis protein CapA" evidence="2">
    <location>
        <begin position="2"/>
        <end position="260"/>
    </location>
</feature>
<dbReference type="InterPro" id="IPR029052">
    <property type="entry name" value="Metallo-depent_PP-like"/>
</dbReference>
<evidence type="ECO:0000259" key="2">
    <source>
        <dbReference type="SMART" id="SM00854"/>
    </source>
</evidence>
<dbReference type="EMBL" id="JACLAX010000011">
    <property type="protein sequence ID" value="MBC2669825.1"/>
    <property type="molecule type" value="Genomic_DNA"/>
</dbReference>
<dbReference type="SMART" id="SM00854">
    <property type="entry name" value="PGA_cap"/>
    <property type="match status" value="1"/>
</dbReference>
<dbReference type="PANTHER" id="PTHR33393">
    <property type="entry name" value="POLYGLUTAMINE SYNTHESIS ACCESSORY PROTEIN RV0574C-RELATED"/>
    <property type="match status" value="1"/>
</dbReference>
<sequence length="373" mass="39448">MRISLVGDVAPRRADPASLFADTGAVLRAADLCFGQMECPVSSRGTQAPQARLAMRTDPGVPAVLRAAGFDVMSVAGNHVLDFGVPALEDTLRLLPAAGIATCGAGPNLAAARQPAWLEHHGRRVAVLAYSSILPAGYAADAARPGCAPMRAHTVYEQVEPDQPGMLPRIHTFADRADLAALEADVRAARARADTVLVSLHWGLHFVRASVADYQREVAAAAIRAGATAVVGHHPHLLKGVEFIAGAPVFYSLGNFAIEQPAAFDAAIAEHDSFRHLQTLAAGWQPRGRYQAPPETRHTVIAHLDLTGGALRVVLQPCRIDDDSVPRRLARDDPAHAEWLAYLRAITAEAGLNAVYAEQPDGLVTCAAALTAG</sequence>
<organism evidence="3 4">
    <name type="scientific">Novosphingobium piscinae</name>
    <dbReference type="NCBI Taxonomy" id="1507448"/>
    <lineage>
        <taxon>Bacteria</taxon>
        <taxon>Pseudomonadati</taxon>
        <taxon>Pseudomonadota</taxon>
        <taxon>Alphaproteobacteria</taxon>
        <taxon>Sphingomonadales</taxon>
        <taxon>Sphingomonadaceae</taxon>
        <taxon>Novosphingobium</taxon>
    </lineage>
</organism>
<dbReference type="InterPro" id="IPR019079">
    <property type="entry name" value="Capsule_synth_CapA"/>
</dbReference>
<protein>
    <submittedName>
        <fullName evidence="3">CapA family protein</fullName>
    </submittedName>
</protein>
<dbReference type="PANTHER" id="PTHR33393:SF11">
    <property type="entry name" value="POLYGLUTAMINE SYNTHESIS ACCESSORY PROTEIN RV0574C-RELATED"/>
    <property type="match status" value="1"/>
</dbReference>
<dbReference type="Gene3D" id="3.60.21.10">
    <property type="match status" value="1"/>
</dbReference>
<dbReference type="CDD" id="cd07381">
    <property type="entry name" value="MPP_CapA"/>
    <property type="match status" value="1"/>
</dbReference>
<evidence type="ECO:0000256" key="1">
    <source>
        <dbReference type="ARBA" id="ARBA00005662"/>
    </source>
</evidence>
<dbReference type="RefSeq" id="WP_185679689.1">
    <property type="nucleotide sequence ID" value="NZ_JACLAX010000011.1"/>
</dbReference>
<comment type="caution">
    <text evidence="3">The sequence shown here is derived from an EMBL/GenBank/DDBJ whole genome shotgun (WGS) entry which is preliminary data.</text>
</comment>
<proteinExistence type="inferred from homology"/>
<dbReference type="SUPFAM" id="SSF56300">
    <property type="entry name" value="Metallo-dependent phosphatases"/>
    <property type="match status" value="1"/>
</dbReference>
<accession>A0A7X1KQQ7</accession>
<dbReference type="Pfam" id="PF09587">
    <property type="entry name" value="PGA_cap"/>
    <property type="match status" value="1"/>
</dbReference>
<evidence type="ECO:0000313" key="3">
    <source>
        <dbReference type="EMBL" id="MBC2669825.1"/>
    </source>
</evidence>
<dbReference type="InterPro" id="IPR052169">
    <property type="entry name" value="CW_Biosynth-Accessory"/>
</dbReference>
<comment type="similarity">
    <text evidence="1">Belongs to the CapA family.</text>
</comment>
<dbReference type="AlphaFoldDB" id="A0A7X1KQQ7"/>
<gene>
    <name evidence="3" type="ORF">H7F53_11780</name>
</gene>
<reference evidence="3 4" key="1">
    <citation type="submission" date="2020-08" db="EMBL/GenBank/DDBJ databases">
        <title>The genome sequence of type strain Novosphingobium piscinae KCTC 42194.</title>
        <authorList>
            <person name="Liu Y."/>
        </authorList>
    </citation>
    <scope>NUCLEOTIDE SEQUENCE [LARGE SCALE GENOMIC DNA]</scope>
    <source>
        <strain evidence="3 4">KCTC 42194</strain>
    </source>
</reference>
<name>A0A7X1KQQ7_9SPHN</name>
<evidence type="ECO:0000313" key="4">
    <source>
        <dbReference type="Proteomes" id="UP000551327"/>
    </source>
</evidence>
<dbReference type="Proteomes" id="UP000551327">
    <property type="component" value="Unassembled WGS sequence"/>
</dbReference>